<dbReference type="Proteomes" id="UP000193778">
    <property type="component" value="Unassembled WGS sequence"/>
</dbReference>
<organism evidence="2 3">
    <name type="scientific">Ruegeria meonggei</name>
    <dbReference type="NCBI Taxonomy" id="1446476"/>
    <lineage>
        <taxon>Bacteria</taxon>
        <taxon>Pseudomonadati</taxon>
        <taxon>Pseudomonadota</taxon>
        <taxon>Alphaproteobacteria</taxon>
        <taxon>Rhodobacterales</taxon>
        <taxon>Roseobacteraceae</taxon>
        <taxon>Ruegeria</taxon>
    </lineage>
</organism>
<protein>
    <recommendedName>
        <fullName evidence="4">Pilus assembly protein</fullName>
    </recommendedName>
</protein>
<proteinExistence type="predicted"/>
<keyword evidence="3" id="KW-1185">Reference proteome</keyword>
<feature type="transmembrane region" description="Helical" evidence="1">
    <location>
        <begin position="20"/>
        <end position="38"/>
    </location>
</feature>
<evidence type="ECO:0000313" key="3">
    <source>
        <dbReference type="Proteomes" id="UP000193778"/>
    </source>
</evidence>
<keyword evidence="1" id="KW-0472">Membrane</keyword>
<sequence>MRKFQDFISREDGAVTVDWVVLTSLVIGFGIIVMLNFADPIQHVDSETGNALSGVSIADLNLGITP</sequence>
<name>A0A1X7ABL3_9RHOB</name>
<dbReference type="AlphaFoldDB" id="A0A1X7ABL3"/>
<dbReference type="EMBL" id="FWFP01000015">
    <property type="protein sequence ID" value="SLN74884.1"/>
    <property type="molecule type" value="Genomic_DNA"/>
</dbReference>
<keyword evidence="1" id="KW-0812">Transmembrane</keyword>
<accession>A0A1X7ABL3</accession>
<evidence type="ECO:0008006" key="4">
    <source>
        <dbReference type="Google" id="ProtNLM"/>
    </source>
</evidence>
<evidence type="ECO:0000313" key="2">
    <source>
        <dbReference type="EMBL" id="SLN74884.1"/>
    </source>
</evidence>
<gene>
    <name evidence="2" type="ORF">RUM8411_04068</name>
</gene>
<reference evidence="3" key="1">
    <citation type="submission" date="2017-03" db="EMBL/GenBank/DDBJ databases">
        <authorList>
            <person name="Rodrigo-Torres L."/>
            <person name="Arahal R.D."/>
            <person name="Lucena T."/>
        </authorList>
    </citation>
    <scope>NUCLEOTIDE SEQUENCE [LARGE SCALE GENOMIC DNA]</scope>
    <source>
        <strain evidence="3">CECT 8411</strain>
    </source>
</reference>
<keyword evidence="1" id="KW-1133">Transmembrane helix</keyword>
<evidence type="ECO:0000256" key="1">
    <source>
        <dbReference type="SAM" id="Phobius"/>
    </source>
</evidence>